<dbReference type="PIRSF" id="PIRSF036382">
    <property type="entry name" value="RR_antiterm"/>
    <property type="match status" value="1"/>
</dbReference>
<keyword evidence="2" id="KW-0902">Two-component regulatory system</keyword>
<gene>
    <name evidence="9" type="ORF">FHP91_15355</name>
</gene>
<sequence>MALLGAADETCREGMDMKRVLIVDDDRVILQLLAEGLRDLGYEVVTAVSGADALARVAEQTIDLAVLDMRMPGMPGLELAHALRERGGPPFVFLSAFGDKTIVRDASDAGAMGYLIKPVDVPQLVPFLEASMARADDLAKLRTSAGHLEQALSAEQKTRTAVGIIMVRKGLDRQQAFDFLRGQARSQRRKIGDLAEDLIASVEGVNRILADS</sequence>
<comment type="caution">
    <text evidence="9">The sequence shown here is derived from an EMBL/GenBank/DDBJ whole genome shotgun (WGS) entry which is preliminary data.</text>
</comment>
<dbReference type="GO" id="GO:0000156">
    <property type="term" value="F:phosphorelay response regulator activity"/>
    <property type="evidence" value="ECO:0007669"/>
    <property type="project" value="TreeGrafter"/>
</dbReference>
<dbReference type="Pfam" id="PF00072">
    <property type="entry name" value="Response_reg"/>
    <property type="match status" value="1"/>
</dbReference>
<dbReference type="RefSeq" id="WP_144310419.1">
    <property type="nucleotide sequence ID" value="NZ_VMNK01000015.1"/>
</dbReference>
<dbReference type="InterPro" id="IPR008327">
    <property type="entry name" value="Sig_transdc_resp-reg_antiterm"/>
</dbReference>
<evidence type="ECO:0000256" key="5">
    <source>
        <dbReference type="ARBA" id="ARBA00023163"/>
    </source>
</evidence>
<evidence type="ECO:0000256" key="1">
    <source>
        <dbReference type="ARBA" id="ARBA00022553"/>
    </source>
</evidence>
<dbReference type="GO" id="GO:0006355">
    <property type="term" value="P:regulation of DNA-templated transcription"/>
    <property type="evidence" value="ECO:0007669"/>
    <property type="project" value="TreeGrafter"/>
</dbReference>
<dbReference type="GO" id="GO:0005829">
    <property type="term" value="C:cytosol"/>
    <property type="evidence" value="ECO:0007669"/>
    <property type="project" value="TreeGrafter"/>
</dbReference>
<reference evidence="9 10" key="1">
    <citation type="submission" date="2019-07" db="EMBL/GenBank/DDBJ databases">
        <title>The pathways for chlorine oxyanion respiration interact through the shared metabolite chlorate.</title>
        <authorList>
            <person name="Barnum T.P."/>
            <person name="Cheng Y."/>
            <person name="Hill K.A."/>
            <person name="Lucas L.N."/>
            <person name="Carlson H.K."/>
            <person name="Coates J.D."/>
        </authorList>
    </citation>
    <scope>NUCLEOTIDE SEQUENCE [LARGE SCALE GENOMIC DNA]</scope>
    <source>
        <strain evidence="9 10">SFB-3</strain>
    </source>
</reference>
<dbReference type="PROSITE" id="PS50921">
    <property type="entry name" value="ANTAR"/>
    <property type="match status" value="1"/>
</dbReference>
<evidence type="ECO:0000256" key="6">
    <source>
        <dbReference type="PROSITE-ProRule" id="PRU00169"/>
    </source>
</evidence>
<accession>A0A557QJU6</accession>
<dbReference type="Pfam" id="PF03861">
    <property type="entry name" value="ANTAR"/>
    <property type="match status" value="1"/>
</dbReference>
<dbReference type="PANTHER" id="PTHR48111:SF1">
    <property type="entry name" value="TWO-COMPONENT RESPONSE REGULATOR ORR33"/>
    <property type="match status" value="1"/>
</dbReference>
<dbReference type="PROSITE" id="PS50110">
    <property type="entry name" value="RESPONSE_REGULATORY"/>
    <property type="match status" value="1"/>
</dbReference>
<keyword evidence="4" id="KW-0238">DNA-binding</keyword>
<evidence type="ECO:0000313" key="10">
    <source>
        <dbReference type="Proteomes" id="UP000319502"/>
    </source>
</evidence>
<dbReference type="GO" id="GO:0032993">
    <property type="term" value="C:protein-DNA complex"/>
    <property type="evidence" value="ECO:0007669"/>
    <property type="project" value="TreeGrafter"/>
</dbReference>
<evidence type="ECO:0000313" key="9">
    <source>
        <dbReference type="EMBL" id="TVO53174.1"/>
    </source>
</evidence>
<organism evidence="9 10">
    <name type="scientific">Denitromonas halophila</name>
    <dbReference type="NCBI Taxonomy" id="1629404"/>
    <lineage>
        <taxon>Bacteria</taxon>
        <taxon>Pseudomonadati</taxon>
        <taxon>Pseudomonadota</taxon>
        <taxon>Betaproteobacteria</taxon>
        <taxon>Rhodocyclales</taxon>
        <taxon>Zoogloeaceae</taxon>
        <taxon>Denitromonas</taxon>
    </lineage>
</organism>
<protein>
    <submittedName>
        <fullName evidence="9">Response regulator</fullName>
    </submittedName>
</protein>
<feature type="modified residue" description="4-aspartylphosphate" evidence="6">
    <location>
        <position position="68"/>
    </location>
</feature>
<keyword evidence="5" id="KW-0804">Transcription</keyword>
<keyword evidence="1 6" id="KW-0597">Phosphoprotein</keyword>
<keyword evidence="3" id="KW-0805">Transcription regulation</keyword>
<dbReference type="OrthoDB" id="9800897at2"/>
<evidence type="ECO:0000256" key="3">
    <source>
        <dbReference type="ARBA" id="ARBA00023015"/>
    </source>
</evidence>
<evidence type="ECO:0000256" key="2">
    <source>
        <dbReference type="ARBA" id="ARBA00023012"/>
    </source>
</evidence>
<evidence type="ECO:0000259" key="8">
    <source>
        <dbReference type="PROSITE" id="PS50921"/>
    </source>
</evidence>
<dbReference type="SUPFAM" id="SSF52172">
    <property type="entry name" value="CheY-like"/>
    <property type="match status" value="1"/>
</dbReference>
<feature type="domain" description="ANTAR" evidence="8">
    <location>
        <begin position="138"/>
        <end position="199"/>
    </location>
</feature>
<dbReference type="AlphaFoldDB" id="A0A557QJU6"/>
<dbReference type="CDD" id="cd00156">
    <property type="entry name" value="REC"/>
    <property type="match status" value="1"/>
</dbReference>
<dbReference type="Gene3D" id="1.10.10.10">
    <property type="entry name" value="Winged helix-like DNA-binding domain superfamily/Winged helix DNA-binding domain"/>
    <property type="match status" value="1"/>
</dbReference>
<dbReference type="InterPro" id="IPR039420">
    <property type="entry name" value="WalR-like"/>
</dbReference>
<feature type="domain" description="Response regulatory" evidence="7">
    <location>
        <begin position="19"/>
        <end position="132"/>
    </location>
</feature>
<dbReference type="GO" id="GO:0000976">
    <property type="term" value="F:transcription cis-regulatory region binding"/>
    <property type="evidence" value="ECO:0007669"/>
    <property type="project" value="TreeGrafter"/>
</dbReference>
<dbReference type="SMART" id="SM01012">
    <property type="entry name" value="ANTAR"/>
    <property type="match status" value="1"/>
</dbReference>
<evidence type="ECO:0000259" key="7">
    <source>
        <dbReference type="PROSITE" id="PS50110"/>
    </source>
</evidence>
<dbReference type="GO" id="GO:0003723">
    <property type="term" value="F:RNA binding"/>
    <property type="evidence" value="ECO:0007669"/>
    <property type="project" value="InterPro"/>
</dbReference>
<proteinExistence type="predicted"/>
<dbReference type="Proteomes" id="UP000319502">
    <property type="component" value="Unassembled WGS sequence"/>
</dbReference>
<name>A0A557QJU6_9RHOO</name>
<dbReference type="Gene3D" id="3.40.50.2300">
    <property type="match status" value="1"/>
</dbReference>
<evidence type="ECO:0000256" key="4">
    <source>
        <dbReference type="ARBA" id="ARBA00023125"/>
    </source>
</evidence>
<dbReference type="InterPro" id="IPR036388">
    <property type="entry name" value="WH-like_DNA-bd_sf"/>
</dbReference>
<dbReference type="InterPro" id="IPR001789">
    <property type="entry name" value="Sig_transdc_resp-reg_receiver"/>
</dbReference>
<dbReference type="SMART" id="SM00448">
    <property type="entry name" value="REC"/>
    <property type="match status" value="1"/>
</dbReference>
<dbReference type="PANTHER" id="PTHR48111">
    <property type="entry name" value="REGULATOR OF RPOS"/>
    <property type="match status" value="1"/>
</dbReference>
<keyword evidence="10" id="KW-1185">Reference proteome</keyword>
<dbReference type="EMBL" id="VMNK01000015">
    <property type="protein sequence ID" value="TVO53174.1"/>
    <property type="molecule type" value="Genomic_DNA"/>
</dbReference>
<dbReference type="InterPro" id="IPR011006">
    <property type="entry name" value="CheY-like_superfamily"/>
</dbReference>
<dbReference type="InterPro" id="IPR005561">
    <property type="entry name" value="ANTAR"/>
</dbReference>